<protein>
    <submittedName>
        <fullName evidence="3">CALU-like protein</fullName>
    </submittedName>
</protein>
<evidence type="ECO:0000313" key="3">
    <source>
        <dbReference type="EMBL" id="WAR24766.1"/>
    </source>
</evidence>
<dbReference type="Pfam" id="PF13202">
    <property type="entry name" value="EF-hand_5"/>
    <property type="match status" value="1"/>
</dbReference>
<sequence length="690" mass="79901">MRLGQTHRDQDEHETWRPPDVEHPCKKKFKLHLMTFRQFLEEVGRVQSEELSDKEYGDILPCPCSSLSIQIDSRHSQPYKACKQRLFHVGELLKSHVLYHWRQLVFSDISQKFLPSGKDLIYEEIASCLTCGLAPPLPPSVSHCPPPARTSDGKGPPVCSCRSLRHQCCSPGNSGTSVPWTEKCHSSPGFERTMQGNPLPLQQRSKRFVEPWAPNPRNISQALPILDINNRKSHTGQSLTSTTEKPAIGCAMRAHPPKYAEPSSACHGFICDTASSMSCRISIRQKLKNIHVDSNLNRLKFLSRPAKVRAHPYLKETCPYRQGHEPLYLFPKQVQLLECTKCIRNTMRNFCSRRDRELPSVICRTRKENVSSKFKSAGRLKLKSVCDVVVASVWAAPEDINHGTPVKHGKQDHEKDGHHNIHFDHEAILGSYKLEQEFDELEPEEAKRRLGLLFQKMDKDHDMFVNKDELVDWIMMLLDEEEAVEDLEENDQDGDGQLTWVEYLKGHFAYTPEDIKEMRKNGRDDIQTFLLTVDEEERKFKAADMNKDGILTREEFVAFYHPYNYEHMHIIELQRVMREHDKNKDGFLSLEEYLGNSQDKDWEIVEKERFAEFDRNKDELLNFDEIKPWVLTDNRDEAVEEAEHLFQTADLNGDNRLTEREMVDAHEEFVGSQATDYGHHLHFVKHVDEL</sequence>
<accession>A0ABY7FVA4</accession>
<keyword evidence="4" id="KW-1185">Reference proteome</keyword>
<feature type="domain" description="EF-hand" evidence="2">
    <location>
        <begin position="445"/>
        <end position="480"/>
    </location>
</feature>
<name>A0ABY7FVA4_MYAAR</name>
<evidence type="ECO:0000256" key="1">
    <source>
        <dbReference type="ARBA" id="ARBA00022837"/>
    </source>
</evidence>
<feature type="domain" description="EF-hand" evidence="2">
    <location>
        <begin position="531"/>
        <end position="566"/>
    </location>
</feature>
<feature type="domain" description="EF-hand" evidence="2">
    <location>
        <begin position="637"/>
        <end position="672"/>
    </location>
</feature>
<evidence type="ECO:0000313" key="4">
    <source>
        <dbReference type="Proteomes" id="UP001164746"/>
    </source>
</evidence>
<proteinExistence type="predicted"/>
<reference evidence="3" key="1">
    <citation type="submission" date="2022-11" db="EMBL/GenBank/DDBJ databases">
        <title>Centuries of genome instability and evolution in soft-shell clam transmissible cancer (bioRxiv).</title>
        <authorList>
            <person name="Hart S.F.M."/>
            <person name="Yonemitsu M.A."/>
            <person name="Giersch R.M."/>
            <person name="Beal B.F."/>
            <person name="Arriagada G."/>
            <person name="Davis B.W."/>
            <person name="Ostrander E.A."/>
            <person name="Goff S.P."/>
            <person name="Metzger M.J."/>
        </authorList>
    </citation>
    <scope>NUCLEOTIDE SEQUENCE</scope>
    <source>
        <strain evidence="3">MELC-2E11</strain>
        <tissue evidence="3">Siphon/mantle</tissue>
    </source>
</reference>
<dbReference type="SUPFAM" id="SSF47473">
    <property type="entry name" value="EF-hand"/>
    <property type="match status" value="2"/>
</dbReference>
<dbReference type="Pfam" id="PF13499">
    <property type="entry name" value="EF-hand_7"/>
    <property type="match status" value="1"/>
</dbReference>
<organism evidence="3 4">
    <name type="scientific">Mya arenaria</name>
    <name type="common">Soft-shell clam</name>
    <dbReference type="NCBI Taxonomy" id="6604"/>
    <lineage>
        <taxon>Eukaryota</taxon>
        <taxon>Metazoa</taxon>
        <taxon>Spiralia</taxon>
        <taxon>Lophotrochozoa</taxon>
        <taxon>Mollusca</taxon>
        <taxon>Bivalvia</taxon>
        <taxon>Autobranchia</taxon>
        <taxon>Heteroconchia</taxon>
        <taxon>Euheterodonta</taxon>
        <taxon>Imparidentia</taxon>
        <taxon>Neoheterodontei</taxon>
        <taxon>Myida</taxon>
        <taxon>Myoidea</taxon>
        <taxon>Myidae</taxon>
        <taxon>Mya</taxon>
    </lineage>
</organism>
<dbReference type="CDD" id="cd16227">
    <property type="entry name" value="EFh_CREC_RCN2_like"/>
    <property type="match status" value="1"/>
</dbReference>
<feature type="domain" description="EF-hand" evidence="2">
    <location>
        <begin position="568"/>
        <end position="603"/>
    </location>
</feature>
<keyword evidence="1" id="KW-0106">Calcium</keyword>
<dbReference type="PANTHER" id="PTHR10827:SF95">
    <property type="entry name" value="LD34388P"/>
    <property type="match status" value="1"/>
</dbReference>
<dbReference type="Proteomes" id="UP001164746">
    <property type="component" value="Chromosome 13"/>
</dbReference>
<dbReference type="Gene3D" id="1.10.238.10">
    <property type="entry name" value="EF-hand"/>
    <property type="match status" value="3"/>
</dbReference>
<dbReference type="SMART" id="SM00054">
    <property type="entry name" value="EFh"/>
    <property type="match status" value="5"/>
</dbReference>
<dbReference type="PROSITE" id="PS50222">
    <property type="entry name" value="EF_HAND_2"/>
    <property type="match status" value="4"/>
</dbReference>
<dbReference type="PROSITE" id="PS00018">
    <property type="entry name" value="EF_HAND_1"/>
    <property type="match status" value="4"/>
</dbReference>
<dbReference type="EMBL" id="CP111024">
    <property type="protein sequence ID" value="WAR24766.1"/>
    <property type="molecule type" value="Genomic_DNA"/>
</dbReference>
<gene>
    <name evidence="3" type="ORF">MAR_038435</name>
</gene>
<dbReference type="InterPro" id="IPR018247">
    <property type="entry name" value="EF_Hand_1_Ca_BS"/>
</dbReference>
<evidence type="ECO:0000259" key="2">
    <source>
        <dbReference type="PROSITE" id="PS50222"/>
    </source>
</evidence>
<dbReference type="PANTHER" id="PTHR10827">
    <property type="entry name" value="RETICULOCALBIN"/>
    <property type="match status" value="1"/>
</dbReference>
<dbReference type="InterPro" id="IPR011992">
    <property type="entry name" value="EF-hand-dom_pair"/>
</dbReference>
<dbReference type="InterPro" id="IPR002048">
    <property type="entry name" value="EF_hand_dom"/>
</dbReference>